<keyword evidence="3" id="KW-1185">Reference proteome</keyword>
<dbReference type="Pfam" id="PF00078">
    <property type="entry name" value="RVT_1"/>
    <property type="match status" value="1"/>
</dbReference>
<dbReference type="EMBL" id="CP144747">
    <property type="protein sequence ID" value="WVZ64778.1"/>
    <property type="molecule type" value="Genomic_DNA"/>
</dbReference>
<dbReference type="InterPro" id="IPR026960">
    <property type="entry name" value="RVT-Znf"/>
</dbReference>
<organism evidence="2 3">
    <name type="scientific">Paspalum notatum var. saurae</name>
    <dbReference type="NCBI Taxonomy" id="547442"/>
    <lineage>
        <taxon>Eukaryota</taxon>
        <taxon>Viridiplantae</taxon>
        <taxon>Streptophyta</taxon>
        <taxon>Embryophyta</taxon>
        <taxon>Tracheophyta</taxon>
        <taxon>Spermatophyta</taxon>
        <taxon>Magnoliopsida</taxon>
        <taxon>Liliopsida</taxon>
        <taxon>Poales</taxon>
        <taxon>Poaceae</taxon>
        <taxon>PACMAD clade</taxon>
        <taxon>Panicoideae</taxon>
        <taxon>Andropogonodae</taxon>
        <taxon>Paspaleae</taxon>
        <taxon>Paspalinae</taxon>
        <taxon>Paspalum</taxon>
    </lineage>
</organism>
<sequence length="984" mass="114294">MSNGYPAGDTHKVPYIFRFEECWLVRDECRAFVSKNWAADTGNLKGLDKWQEKIRRLRRCLKGWNRNILGERKRAKQAISYKIAEFERKINLRELSVEEWYEKTALNTALMSIYREDQVWRQQRYKERCYLEVGFATAFIDEESGDSKDKLIITSLATENGTLEGDEAIGQHATAYYKDLFRHEERCSIRLQSGFWDDDHKLNEQDNFHLNKLFTIEEIKEAVWKMETDIAPGPDGIPATFYREFWDVIKGDLKEMFEEFHTGNLKIHRLNFAFIALIPEVEGPTCIEQYRPAYLSNVSYKIFSEVLANRLRKVSDKIVDKIQNAFLPGRNILDGVVVVHEVLHELNKNGMPGVLLELDFDRPYAKVSLDFLQEVLILKGFTNKWIHWMKKLLQGGSVSVMVNGKPGCYFQQRGLRQGDPLSPLLFNLVIDALSAVLHRGKEKGILEGLAAHLTYKGVLNVHCGEDTILLLKDDIEMAVQVKLFLTCYELMSGLKINYLNSKVTYIGEDKSKQEEYEQVFTCNSGSLPIKYLGVPISNLRLERKNWQPLIDEMHSKLASCESNNLSLNDRVLLINSSLSDTQIYIMSLYKLPDWLITEVDRIWTRFLWYGTVKKRKYHRKERPRICIPEADGNLSILNVRVLNDCLLSRWLYRFGEHDETLWKEVIDKKYAVYENSTRYIEKHGCSEFMKAVCQSRDMFHLGCDKSLVDGNCIRLTCSRWEDNAPFGCKCPRVMKKVKDTLLPVSAYRCWRKGKWQIPVQRCFCFHINGMVEFDEVLEKTKSNTSGKKRGQRWRVEEGSKIYTKFPGRFLEGGDLQVLWTCRMPRKNKIFLWMVLNDCIFAKENLYKWSLKGDDTCCPFCNGFETRGHLFFQCPIAQRVWNLCCCVSGMNWFPSNLTELIERIVSSPQKQARMILLVAAALFWSIWLARNKALSDRQVVTEPNEIVSQVSSLLQLWASLPNQEGKKWVLSFADRLKVAALQPCG</sequence>
<evidence type="ECO:0000259" key="1">
    <source>
        <dbReference type="PROSITE" id="PS50878"/>
    </source>
</evidence>
<dbReference type="PROSITE" id="PS50878">
    <property type="entry name" value="RT_POL"/>
    <property type="match status" value="1"/>
</dbReference>
<dbReference type="InterPro" id="IPR000477">
    <property type="entry name" value="RT_dom"/>
</dbReference>
<evidence type="ECO:0000313" key="3">
    <source>
        <dbReference type="Proteomes" id="UP001341281"/>
    </source>
</evidence>
<dbReference type="PANTHER" id="PTHR33116:SF87">
    <property type="entry name" value="OS01G0158850 PROTEIN"/>
    <property type="match status" value="1"/>
</dbReference>
<evidence type="ECO:0000313" key="2">
    <source>
        <dbReference type="EMBL" id="WVZ64778.1"/>
    </source>
</evidence>
<protein>
    <recommendedName>
        <fullName evidence="1">Reverse transcriptase domain-containing protein</fullName>
    </recommendedName>
</protein>
<dbReference type="SUPFAM" id="SSF56672">
    <property type="entry name" value="DNA/RNA polymerases"/>
    <property type="match status" value="1"/>
</dbReference>
<feature type="domain" description="Reverse transcriptase" evidence="1">
    <location>
        <begin position="259"/>
        <end position="536"/>
    </location>
</feature>
<dbReference type="InterPro" id="IPR043502">
    <property type="entry name" value="DNA/RNA_pol_sf"/>
</dbReference>
<dbReference type="Pfam" id="PF13966">
    <property type="entry name" value="zf-RVT"/>
    <property type="match status" value="1"/>
</dbReference>
<accession>A0AAQ3T0W3</accession>
<dbReference type="AlphaFoldDB" id="A0AAQ3T0W3"/>
<proteinExistence type="predicted"/>
<reference evidence="2 3" key="1">
    <citation type="submission" date="2024-02" db="EMBL/GenBank/DDBJ databases">
        <title>High-quality chromosome-scale genome assembly of Pensacola bahiagrass (Paspalum notatum Flugge var. saurae).</title>
        <authorList>
            <person name="Vega J.M."/>
            <person name="Podio M."/>
            <person name="Orjuela J."/>
            <person name="Siena L.A."/>
            <person name="Pessino S.C."/>
            <person name="Combes M.C."/>
            <person name="Mariac C."/>
            <person name="Albertini E."/>
            <person name="Pupilli F."/>
            <person name="Ortiz J.P.A."/>
            <person name="Leblanc O."/>
        </authorList>
    </citation>
    <scope>NUCLEOTIDE SEQUENCE [LARGE SCALE GENOMIC DNA]</scope>
    <source>
        <strain evidence="2">R1</strain>
        <tissue evidence="2">Leaf</tissue>
    </source>
</reference>
<dbReference type="PANTHER" id="PTHR33116">
    <property type="entry name" value="REVERSE TRANSCRIPTASE ZINC-BINDING DOMAIN-CONTAINING PROTEIN-RELATED-RELATED"/>
    <property type="match status" value="1"/>
</dbReference>
<gene>
    <name evidence="2" type="ORF">U9M48_014252</name>
</gene>
<dbReference type="CDD" id="cd01650">
    <property type="entry name" value="RT_nLTR_like"/>
    <property type="match status" value="1"/>
</dbReference>
<dbReference type="Proteomes" id="UP001341281">
    <property type="component" value="Chromosome 03"/>
</dbReference>
<name>A0AAQ3T0W3_PASNO</name>